<gene>
    <name evidence="3" type="ORF">FY550_00045</name>
</gene>
<dbReference type="SFLD" id="SFLDG00358">
    <property type="entry name" value="Main_(cytGST)"/>
    <property type="match status" value="1"/>
</dbReference>
<dbReference type="PROSITE" id="PS50405">
    <property type="entry name" value="GST_CTER"/>
    <property type="match status" value="1"/>
</dbReference>
<reference evidence="3 4" key="1">
    <citation type="submission" date="2019-08" db="EMBL/GenBank/DDBJ databases">
        <title>Complete genome sequence of Kushneria sp. YCWA18, a halophilic phosphate-solubilizing bacterium isolated from Daqiao saltern in China.</title>
        <authorList>
            <person name="Du G.-X."/>
            <person name="Qu L.-Y."/>
        </authorList>
    </citation>
    <scope>NUCLEOTIDE SEQUENCE [LARGE SCALE GENOMIC DNA]</scope>
    <source>
        <strain evidence="3 4">YCWA18</strain>
    </source>
</reference>
<accession>A0A1S1NSC6</accession>
<dbReference type="Pfam" id="PF02798">
    <property type="entry name" value="GST_N"/>
    <property type="match status" value="1"/>
</dbReference>
<dbReference type="PANTHER" id="PTHR44051:SF19">
    <property type="entry name" value="DISULFIDE-BOND OXIDOREDUCTASE YFCG"/>
    <property type="match status" value="1"/>
</dbReference>
<dbReference type="SFLD" id="SFLDS00019">
    <property type="entry name" value="Glutathione_Transferase_(cytos"/>
    <property type="match status" value="1"/>
</dbReference>
<keyword evidence="4" id="KW-1185">Reference proteome</keyword>
<evidence type="ECO:0000256" key="2">
    <source>
        <dbReference type="SAM" id="MobiDB-lite"/>
    </source>
</evidence>
<dbReference type="Gene3D" id="3.40.30.10">
    <property type="entry name" value="Glutaredoxin"/>
    <property type="match status" value="1"/>
</dbReference>
<dbReference type="OrthoDB" id="9803562at2"/>
<dbReference type="SUPFAM" id="SSF52833">
    <property type="entry name" value="Thioredoxin-like"/>
    <property type="match status" value="1"/>
</dbReference>
<dbReference type="InterPro" id="IPR036282">
    <property type="entry name" value="Glutathione-S-Trfase_C_sf"/>
</dbReference>
<dbReference type="InterPro" id="IPR040079">
    <property type="entry name" value="Glutathione_S-Trfase"/>
</dbReference>
<feature type="compositionally biased region" description="Basic and acidic residues" evidence="2">
    <location>
        <begin position="208"/>
        <end position="224"/>
    </location>
</feature>
<dbReference type="InterPro" id="IPR004045">
    <property type="entry name" value="Glutathione_S-Trfase_N"/>
</dbReference>
<dbReference type="Pfam" id="PF00043">
    <property type="entry name" value="GST_C"/>
    <property type="match status" value="1"/>
</dbReference>
<evidence type="ECO:0000313" key="3">
    <source>
        <dbReference type="EMBL" id="QEL09672.1"/>
    </source>
</evidence>
<evidence type="ECO:0000313" key="4">
    <source>
        <dbReference type="Proteomes" id="UP000322553"/>
    </source>
</evidence>
<dbReference type="PROSITE" id="PS50404">
    <property type="entry name" value="GST_NTER"/>
    <property type="match status" value="1"/>
</dbReference>
<dbReference type="InterPro" id="IPR010987">
    <property type="entry name" value="Glutathione-S-Trfase_C-like"/>
</dbReference>
<dbReference type="InterPro" id="IPR004046">
    <property type="entry name" value="GST_C"/>
</dbReference>
<organism evidence="3 4">
    <name type="scientific">Kushneria phosphatilytica</name>
    <dbReference type="NCBI Taxonomy" id="657387"/>
    <lineage>
        <taxon>Bacteria</taxon>
        <taxon>Pseudomonadati</taxon>
        <taxon>Pseudomonadota</taxon>
        <taxon>Gammaproteobacteria</taxon>
        <taxon>Oceanospirillales</taxon>
        <taxon>Halomonadaceae</taxon>
        <taxon>Kushneria</taxon>
    </lineage>
</organism>
<dbReference type="SFLD" id="SFLDG01151">
    <property type="entry name" value="Main.2:_Nu-like"/>
    <property type="match status" value="1"/>
</dbReference>
<name>A0A1S1NSC6_9GAMM</name>
<protein>
    <submittedName>
        <fullName evidence="3">Thiol:disulfide oxidoreductase</fullName>
    </submittedName>
</protein>
<dbReference type="KEGG" id="kuy:FY550_00045"/>
<dbReference type="InterPro" id="IPR036249">
    <property type="entry name" value="Thioredoxin-like_sf"/>
</dbReference>
<dbReference type="RefSeq" id="WP_070980277.1">
    <property type="nucleotide sequence ID" value="NZ_CP043420.1"/>
</dbReference>
<dbReference type="SUPFAM" id="SSF47616">
    <property type="entry name" value="GST C-terminal domain-like"/>
    <property type="match status" value="1"/>
</dbReference>
<dbReference type="PANTHER" id="PTHR44051">
    <property type="entry name" value="GLUTATHIONE S-TRANSFERASE-RELATED"/>
    <property type="match status" value="1"/>
</dbReference>
<comment type="similarity">
    <text evidence="1">Belongs to the GST superfamily.</text>
</comment>
<dbReference type="Gene3D" id="1.20.1050.10">
    <property type="match status" value="1"/>
</dbReference>
<evidence type="ECO:0000256" key="1">
    <source>
        <dbReference type="RuleBase" id="RU003494"/>
    </source>
</evidence>
<dbReference type="CDD" id="cd03048">
    <property type="entry name" value="GST_N_Ure2p_like"/>
    <property type="match status" value="1"/>
</dbReference>
<dbReference type="EMBL" id="CP043420">
    <property type="protein sequence ID" value="QEL09672.1"/>
    <property type="molecule type" value="Genomic_DNA"/>
</dbReference>
<dbReference type="STRING" id="657387.BH688_13070"/>
<dbReference type="Proteomes" id="UP000322553">
    <property type="component" value="Chromosome"/>
</dbReference>
<sequence>MIDFYYWPTPNGWKIAILLEELALDYRVVPVDINAGDQFAPEFLAISPNNRMPAIVDHAPAQGYGEAPLPIFESGAIARYLAHKGGTFYPEEFRLRKEIDEWLFWQVGNLGPMGGQMSHFVNYAPEAQAGGYAETRYRDEYHRCLGVLERRLEGRTYLVGEHYSIADIVNWPWVLIARAMGQPLDEFPQVTAWRQRVKERPAVQRGVELGREWRSGGQPKDESARSVLFNQRANHASRGRD</sequence>
<dbReference type="AlphaFoldDB" id="A0A1S1NSC6"/>
<proteinExistence type="inferred from homology"/>
<feature type="region of interest" description="Disordered" evidence="2">
    <location>
        <begin position="208"/>
        <end position="241"/>
    </location>
</feature>